<feature type="repeat" description="PPR" evidence="2">
    <location>
        <begin position="502"/>
        <end position="536"/>
    </location>
</feature>
<dbReference type="SUPFAM" id="SSF48452">
    <property type="entry name" value="TPR-like"/>
    <property type="match status" value="1"/>
</dbReference>
<dbReference type="Proteomes" id="UP000233551">
    <property type="component" value="Unassembled WGS sequence"/>
</dbReference>
<dbReference type="InterPro" id="IPR046960">
    <property type="entry name" value="PPR_At4g14850-like_plant"/>
</dbReference>
<reference evidence="3 4" key="1">
    <citation type="submission" date="2017-11" db="EMBL/GenBank/DDBJ databases">
        <title>De-novo sequencing of pomegranate (Punica granatum L.) genome.</title>
        <authorList>
            <person name="Akparov Z."/>
            <person name="Amiraslanov A."/>
            <person name="Hajiyeva S."/>
            <person name="Abbasov M."/>
            <person name="Kaur K."/>
            <person name="Hamwieh A."/>
            <person name="Solovyev V."/>
            <person name="Salamov A."/>
            <person name="Braich B."/>
            <person name="Kosarev P."/>
            <person name="Mahmoud A."/>
            <person name="Hajiyev E."/>
            <person name="Babayeva S."/>
            <person name="Izzatullayeva V."/>
            <person name="Mammadov A."/>
            <person name="Mammadov A."/>
            <person name="Sharifova S."/>
            <person name="Ojaghi J."/>
            <person name="Eynullazada K."/>
            <person name="Bayramov B."/>
            <person name="Abdulazimova A."/>
            <person name="Shahmuradov I."/>
        </authorList>
    </citation>
    <scope>NUCLEOTIDE SEQUENCE [LARGE SCALE GENOMIC DNA]</scope>
    <source>
        <strain evidence="4">cv. AG2017</strain>
        <tissue evidence="3">Leaf</tissue>
    </source>
</reference>
<dbReference type="FunFam" id="1.25.40.10:FF:000637">
    <property type="entry name" value="Pentatricopeptide repeat-containing protein"/>
    <property type="match status" value="1"/>
</dbReference>
<gene>
    <name evidence="3" type="ORF">CRG98_005696</name>
</gene>
<sequence>MPSPTLLVLNGLCWKRIVKTIPRKWKQIGSAAEFLNSEPLKSLENAAGTLAANEESMVESFLRSLKDFAGRGNVFDAFRTFSQVQLQASSPGIPDAVLHSISSLLLACTNFEFLAQGKQLHAHAISLGVEQHPILAPRLVRFYSAFNLLVDAHTSARNSNILHPLPWNLLISSYVRNESYEEVISVYKDMLSKGIRPDNFTYPSVLKACGEKMEVDLGRGIHGTIEASPSRLDLFVQNSLISMYGKLGQVVAARHMFDQMAERDAISWNSMVCVYASKGMWKQAFELFDHMLAEGTEMNIIIWNTIAGGCLQVGNYKRALELVSQIRTQGSHLDSVALIICLGACSHLGNLRLGKEIHGYAIRHHYHGLINVRNAMITMYSRCKHLRHAYTLFESTESKSIITWNSMLSGYCHMDQSEEASSLFRKMLLSGVEPNYITIASILPLCARVANLQHGKEFHCYLMRRDSFDDYLLLWNALVDMYARSGKVFQARRVFDMMTLRDEVTYTSLISGYGILGEGLVALTLFEEMLSCGIKPDHVTMVAVLSACSHSGLVVQGEKLFQKMQSLYDLTPRLEHYACMVDLFGRAGLLYKAKQAIVGMPYRPTAAMWATLLGACQIYRNKVIGEWAAGKLLEMRPENSGYYVLIANMYAAADSWGKLKKVRTLMRDLGVKKAPGCAWINTGNGFQSFLVEDTSNPQGPEIYSLLEQLSDEMKDDGYATIEEEVCSSAMAEAVYCNARALYGFLRLYCAR</sequence>
<evidence type="ECO:0000313" key="4">
    <source>
        <dbReference type="Proteomes" id="UP000233551"/>
    </source>
</evidence>
<dbReference type="FunFam" id="1.25.40.10:FF:000627">
    <property type="entry name" value="Pentatricopeptide repeat-containing protein"/>
    <property type="match status" value="1"/>
</dbReference>
<dbReference type="PROSITE" id="PS51375">
    <property type="entry name" value="PPR"/>
    <property type="match status" value="6"/>
</dbReference>
<accession>A0A2I0KZL1</accession>
<feature type="repeat" description="PPR" evidence="2">
    <location>
        <begin position="163"/>
        <end position="197"/>
    </location>
</feature>
<dbReference type="Gene3D" id="1.25.40.10">
    <property type="entry name" value="Tetratricopeptide repeat domain"/>
    <property type="match status" value="4"/>
</dbReference>
<dbReference type="PANTHER" id="PTHR47926:SF375">
    <property type="entry name" value="PENTATRICOPEPTIDE REPEAT-CONTAINING PROTEIN"/>
    <property type="match status" value="1"/>
</dbReference>
<protein>
    <recommendedName>
        <fullName evidence="5">Pentatricopeptide repeat-containing protein At1g71490</fullName>
    </recommendedName>
</protein>
<dbReference type="Pfam" id="PF01535">
    <property type="entry name" value="PPR"/>
    <property type="match status" value="5"/>
</dbReference>
<organism evidence="3 4">
    <name type="scientific">Punica granatum</name>
    <name type="common">Pomegranate</name>
    <dbReference type="NCBI Taxonomy" id="22663"/>
    <lineage>
        <taxon>Eukaryota</taxon>
        <taxon>Viridiplantae</taxon>
        <taxon>Streptophyta</taxon>
        <taxon>Embryophyta</taxon>
        <taxon>Tracheophyta</taxon>
        <taxon>Spermatophyta</taxon>
        <taxon>Magnoliopsida</taxon>
        <taxon>eudicotyledons</taxon>
        <taxon>Gunneridae</taxon>
        <taxon>Pentapetalae</taxon>
        <taxon>rosids</taxon>
        <taxon>malvids</taxon>
        <taxon>Myrtales</taxon>
        <taxon>Lythraceae</taxon>
        <taxon>Punica</taxon>
    </lineage>
</organism>
<dbReference type="AlphaFoldDB" id="A0A2I0KZL1"/>
<evidence type="ECO:0008006" key="5">
    <source>
        <dbReference type="Google" id="ProtNLM"/>
    </source>
</evidence>
<feature type="repeat" description="PPR" evidence="2">
    <location>
        <begin position="264"/>
        <end position="298"/>
    </location>
</feature>
<keyword evidence="4" id="KW-1185">Reference proteome</keyword>
<dbReference type="FunFam" id="1.25.40.10:FF:000393">
    <property type="entry name" value="Pentatricopeptide repeat-containing protein At1g20230"/>
    <property type="match status" value="1"/>
</dbReference>
<comment type="caution">
    <text evidence="3">The sequence shown here is derived from an EMBL/GenBank/DDBJ whole genome shotgun (WGS) entry which is preliminary data.</text>
</comment>
<dbReference type="InterPro" id="IPR002885">
    <property type="entry name" value="PPR_rpt"/>
</dbReference>
<dbReference type="EMBL" id="PGOL01000248">
    <property type="protein sequence ID" value="PKI73908.1"/>
    <property type="molecule type" value="Genomic_DNA"/>
</dbReference>
<dbReference type="InterPro" id="IPR046848">
    <property type="entry name" value="E_motif"/>
</dbReference>
<dbReference type="Pfam" id="PF20431">
    <property type="entry name" value="E_motif"/>
    <property type="match status" value="1"/>
</dbReference>
<feature type="repeat" description="PPR" evidence="2">
    <location>
        <begin position="400"/>
        <end position="434"/>
    </location>
</feature>
<dbReference type="GO" id="GO:0003723">
    <property type="term" value="F:RNA binding"/>
    <property type="evidence" value="ECO:0007669"/>
    <property type="project" value="InterPro"/>
</dbReference>
<dbReference type="InterPro" id="IPR011990">
    <property type="entry name" value="TPR-like_helical_dom_sf"/>
</dbReference>
<dbReference type="STRING" id="22663.A0A2I0KZL1"/>
<keyword evidence="1" id="KW-0677">Repeat</keyword>
<dbReference type="Pfam" id="PF13041">
    <property type="entry name" value="PPR_2"/>
    <property type="match status" value="3"/>
</dbReference>
<proteinExistence type="predicted"/>
<evidence type="ECO:0000256" key="1">
    <source>
        <dbReference type="ARBA" id="ARBA00022737"/>
    </source>
</evidence>
<feature type="repeat" description="PPR" evidence="2">
    <location>
        <begin position="299"/>
        <end position="333"/>
    </location>
</feature>
<dbReference type="GO" id="GO:0009451">
    <property type="term" value="P:RNA modification"/>
    <property type="evidence" value="ECO:0007669"/>
    <property type="project" value="InterPro"/>
</dbReference>
<evidence type="ECO:0000256" key="2">
    <source>
        <dbReference type="PROSITE-ProRule" id="PRU00708"/>
    </source>
</evidence>
<dbReference type="NCBIfam" id="TIGR00756">
    <property type="entry name" value="PPR"/>
    <property type="match status" value="6"/>
</dbReference>
<evidence type="ECO:0000313" key="3">
    <source>
        <dbReference type="EMBL" id="PKI73908.1"/>
    </source>
</evidence>
<dbReference type="PANTHER" id="PTHR47926">
    <property type="entry name" value="PENTATRICOPEPTIDE REPEAT-CONTAINING PROTEIN"/>
    <property type="match status" value="1"/>
</dbReference>
<name>A0A2I0KZL1_PUNGR</name>
<feature type="repeat" description="PPR" evidence="2">
    <location>
        <begin position="233"/>
        <end position="263"/>
    </location>
</feature>